<organism evidence="1 2">
    <name type="scientific">Lactuca sativa</name>
    <name type="common">Garden lettuce</name>
    <dbReference type="NCBI Taxonomy" id="4236"/>
    <lineage>
        <taxon>Eukaryota</taxon>
        <taxon>Viridiplantae</taxon>
        <taxon>Streptophyta</taxon>
        <taxon>Embryophyta</taxon>
        <taxon>Tracheophyta</taxon>
        <taxon>Spermatophyta</taxon>
        <taxon>Magnoliopsida</taxon>
        <taxon>eudicotyledons</taxon>
        <taxon>Gunneridae</taxon>
        <taxon>Pentapetalae</taxon>
        <taxon>asterids</taxon>
        <taxon>campanulids</taxon>
        <taxon>Asterales</taxon>
        <taxon>Asteraceae</taxon>
        <taxon>Cichorioideae</taxon>
        <taxon>Cichorieae</taxon>
        <taxon>Lactucinae</taxon>
        <taxon>Lactuca</taxon>
    </lineage>
</organism>
<dbReference type="AlphaFoldDB" id="A0A9R1VY10"/>
<dbReference type="PANTHER" id="PTHR44083:SF2">
    <property type="entry name" value="TOPLESS-RELATED PROTEIN 3"/>
    <property type="match status" value="1"/>
</dbReference>
<dbReference type="EMBL" id="NBSK02000004">
    <property type="protein sequence ID" value="KAJ0213012.1"/>
    <property type="molecule type" value="Genomic_DNA"/>
</dbReference>
<dbReference type="PANTHER" id="PTHR44083">
    <property type="entry name" value="TOPLESS-RELATED PROTEIN 1-RELATED"/>
    <property type="match status" value="1"/>
</dbReference>
<dbReference type="InterPro" id="IPR015943">
    <property type="entry name" value="WD40/YVTN_repeat-like_dom_sf"/>
</dbReference>
<keyword evidence="2" id="KW-1185">Reference proteome</keyword>
<comment type="caution">
    <text evidence="1">The sequence shown here is derived from an EMBL/GenBank/DDBJ whole genome shotgun (WGS) entry which is preliminary data.</text>
</comment>
<dbReference type="Proteomes" id="UP000235145">
    <property type="component" value="Unassembled WGS sequence"/>
</dbReference>
<gene>
    <name evidence="1" type="ORF">LSAT_V11C400226730</name>
</gene>
<dbReference type="SUPFAM" id="SSF50978">
    <property type="entry name" value="WD40 repeat-like"/>
    <property type="match status" value="1"/>
</dbReference>
<evidence type="ECO:0000313" key="2">
    <source>
        <dbReference type="Proteomes" id="UP000235145"/>
    </source>
</evidence>
<sequence>MTQLPFVGISTPFKHCSRYILYLHWHILESTISEKDFFLERLFSWGTSKEGESFLIEWNETERAIKKTYTGFRKKSNGVAHFDTNQNNFLVVGEENQIKFWDMHNMNILTTTDADGGLQIFLRLRFNKEGNLLVVATIEYKVDSATWPIMISRVC</sequence>
<name>A0A9R1VY10_LACSA</name>
<accession>A0A9R1VY10</accession>
<dbReference type="OrthoDB" id="1743797at2759"/>
<evidence type="ECO:0000313" key="1">
    <source>
        <dbReference type="EMBL" id="KAJ0213012.1"/>
    </source>
</evidence>
<dbReference type="InterPro" id="IPR027728">
    <property type="entry name" value="Topless_fam"/>
</dbReference>
<proteinExistence type="predicted"/>
<dbReference type="GO" id="GO:0006355">
    <property type="term" value="P:regulation of DNA-templated transcription"/>
    <property type="evidence" value="ECO:0007669"/>
    <property type="project" value="InterPro"/>
</dbReference>
<protein>
    <submittedName>
        <fullName evidence="1">Uncharacterized protein</fullName>
    </submittedName>
</protein>
<reference evidence="1 2" key="1">
    <citation type="journal article" date="2017" name="Nat. Commun.">
        <title>Genome assembly with in vitro proximity ligation data and whole-genome triplication in lettuce.</title>
        <authorList>
            <person name="Reyes-Chin-Wo S."/>
            <person name="Wang Z."/>
            <person name="Yang X."/>
            <person name="Kozik A."/>
            <person name="Arikit S."/>
            <person name="Song C."/>
            <person name="Xia L."/>
            <person name="Froenicke L."/>
            <person name="Lavelle D.O."/>
            <person name="Truco M.J."/>
            <person name="Xia R."/>
            <person name="Zhu S."/>
            <person name="Xu C."/>
            <person name="Xu H."/>
            <person name="Xu X."/>
            <person name="Cox K."/>
            <person name="Korf I."/>
            <person name="Meyers B.C."/>
            <person name="Michelmore R.W."/>
        </authorList>
    </citation>
    <scope>NUCLEOTIDE SEQUENCE [LARGE SCALE GENOMIC DNA]</scope>
    <source>
        <strain evidence="2">cv. Salinas</strain>
        <tissue evidence="1">Seedlings</tissue>
    </source>
</reference>
<dbReference type="InterPro" id="IPR036322">
    <property type="entry name" value="WD40_repeat_dom_sf"/>
</dbReference>
<dbReference type="Gene3D" id="2.130.10.10">
    <property type="entry name" value="YVTN repeat-like/Quinoprotein amine dehydrogenase"/>
    <property type="match status" value="1"/>
</dbReference>